<comment type="similarity">
    <text evidence="3">Belongs to the Nudix hydrolase family. NudC subfamily.</text>
</comment>
<comment type="cofactor">
    <cofactor evidence="1">
        <name>Mg(2+)</name>
        <dbReference type="ChEBI" id="CHEBI:18420"/>
    </cofactor>
</comment>
<feature type="region of interest" description="Disordered" evidence="10">
    <location>
        <begin position="392"/>
        <end position="414"/>
    </location>
</feature>
<gene>
    <name evidence="12" type="ORF">BCR35DRAFT_352613</name>
</gene>
<evidence type="ECO:0000256" key="4">
    <source>
        <dbReference type="ARBA" id="ARBA00012381"/>
    </source>
</evidence>
<evidence type="ECO:0000256" key="2">
    <source>
        <dbReference type="ARBA" id="ARBA00001947"/>
    </source>
</evidence>
<dbReference type="FunCoup" id="A0A1Y2F8Q6">
    <property type="interactions" value="84"/>
</dbReference>
<dbReference type="EC" id="3.6.1.22" evidence="4"/>
<name>A0A1Y2F8Q6_9BASI</name>
<evidence type="ECO:0000256" key="5">
    <source>
        <dbReference type="ARBA" id="ARBA00022723"/>
    </source>
</evidence>
<dbReference type="InterPro" id="IPR015797">
    <property type="entry name" value="NUDIX_hydrolase-like_dom_sf"/>
</dbReference>
<evidence type="ECO:0000313" key="13">
    <source>
        <dbReference type="Proteomes" id="UP000193467"/>
    </source>
</evidence>
<dbReference type="GO" id="GO:0035529">
    <property type="term" value="F:NADH pyrophosphatase activity"/>
    <property type="evidence" value="ECO:0007669"/>
    <property type="project" value="TreeGrafter"/>
</dbReference>
<evidence type="ECO:0000256" key="8">
    <source>
        <dbReference type="ARBA" id="ARBA00023027"/>
    </source>
</evidence>
<protein>
    <recommendedName>
        <fullName evidence="4">NAD(+) diphosphatase</fullName>
        <ecNumber evidence="4">3.6.1.22</ecNumber>
    </recommendedName>
</protein>
<dbReference type="SUPFAM" id="SSF55811">
    <property type="entry name" value="Nudix"/>
    <property type="match status" value="1"/>
</dbReference>
<dbReference type="InterPro" id="IPR015375">
    <property type="entry name" value="NADH_PPase-like_N"/>
</dbReference>
<keyword evidence="13" id="KW-1185">Reference proteome</keyword>
<dbReference type="InParanoid" id="A0A1Y2F8Q6"/>
<dbReference type="GO" id="GO:0005777">
    <property type="term" value="C:peroxisome"/>
    <property type="evidence" value="ECO:0007669"/>
    <property type="project" value="TreeGrafter"/>
</dbReference>
<dbReference type="GO" id="GO:0019677">
    <property type="term" value="P:NAD+ catabolic process"/>
    <property type="evidence" value="ECO:0007669"/>
    <property type="project" value="TreeGrafter"/>
</dbReference>
<sequence length="448" mass="48901">MAYYAGNPLNRLSYLRSSAAFLASALESNKSRFVVYDSLNPLVAAPLPDGTKKLLLLKWDDLKQYIVGAEGNAQELFKGVDGKEEVELGRVPSFIKPEGGKSIAELTAAERRHVFINLPPLVFLGVDERSAPASAKSLPLSKPDEHSTLESHSPYGVPYWSFDVTALSELKEKLLKENQGAEFADMRAGMQTIPNEEASIGAEGRALVDWNKRNLFCPACSRPLRSVWAGWKRACVPGEPSAEGLDAPPACISKKGVHNFNYPRTDPVVIMAICSPDRESILLGRQKVWPKKFYSCLAGFIESGETIEEAVRREVYEEAGVEVGDVFYHSSQPWPYPSSLMIGAIGVAKEGQTIRCDLDNELEDARWFTRAEVLAVIEAGPAKQMSREEVAQIDGKEDAKSTPGGENTGGEEGWFRMPPATAIANTLCVAWAKNTYLGAAQSSSSGKL</sequence>
<dbReference type="GO" id="GO:0046872">
    <property type="term" value="F:metal ion binding"/>
    <property type="evidence" value="ECO:0007669"/>
    <property type="project" value="UniProtKB-KW"/>
</dbReference>
<dbReference type="Pfam" id="PF09296">
    <property type="entry name" value="NUDIX-like"/>
    <property type="match status" value="1"/>
</dbReference>
<dbReference type="CDD" id="cd03429">
    <property type="entry name" value="NUDIX_NADH_pyrophosphatase_Nudt13"/>
    <property type="match status" value="1"/>
</dbReference>
<dbReference type="PANTHER" id="PTHR42904">
    <property type="entry name" value="NUDIX HYDROLASE, NUDC SUBFAMILY"/>
    <property type="match status" value="1"/>
</dbReference>
<dbReference type="STRING" id="106004.A0A1Y2F8Q6"/>
<comment type="caution">
    <text evidence="12">The sequence shown here is derived from an EMBL/GenBank/DDBJ whole genome shotgun (WGS) entry which is preliminary data.</text>
</comment>
<dbReference type="PROSITE" id="PS00893">
    <property type="entry name" value="NUDIX_BOX"/>
    <property type="match status" value="1"/>
</dbReference>
<dbReference type="Proteomes" id="UP000193467">
    <property type="component" value="Unassembled WGS sequence"/>
</dbReference>
<dbReference type="Gene3D" id="3.90.79.10">
    <property type="entry name" value="Nucleoside Triphosphate Pyrophosphohydrolase"/>
    <property type="match status" value="1"/>
</dbReference>
<keyword evidence="6 12" id="KW-0378">Hydrolase</keyword>
<evidence type="ECO:0000256" key="10">
    <source>
        <dbReference type="SAM" id="MobiDB-lite"/>
    </source>
</evidence>
<dbReference type="InterPro" id="IPR020084">
    <property type="entry name" value="NUDIX_hydrolase_CS"/>
</dbReference>
<evidence type="ECO:0000256" key="7">
    <source>
        <dbReference type="ARBA" id="ARBA00022842"/>
    </source>
</evidence>
<comment type="cofactor">
    <cofactor evidence="2">
        <name>Zn(2+)</name>
        <dbReference type="ChEBI" id="CHEBI:29105"/>
    </cofactor>
</comment>
<organism evidence="12 13">
    <name type="scientific">Leucosporidium creatinivorum</name>
    <dbReference type="NCBI Taxonomy" id="106004"/>
    <lineage>
        <taxon>Eukaryota</taxon>
        <taxon>Fungi</taxon>
        <taxon>Dikarya</taxon>
        <taxon>Basidiomycota</taxon>
        <taxon>Pucciniomycotina</taxon>
        <taxon>Microbotryomycetes</taxon>
        <taxon>Leucosporidiales</taxon>
        <taxon>Leucosporidium</taxon>
    </lineage>
</organism>
<dbReference type="InterPro" id="IPR049734">
    <property type="entry name" value="NudC-like_C"/>
</dbReference>
<dbReference type="InterPro" id="IPR050241">
    <property type="entry name" value="NAD-cap_RNA_hydrolase_NudC"/>
</dbReference>
<dbReference type="OrthoDB" id="10249612at2759"/>
<evidence type="ECO:0000256" key="6">
    <source>
        <dbReference type="ARBA" id="ARBA00022801"/>
    </source>
</evidence>
<feature type="domain" description="Nudix hydrolase" evidence="11">
    <location>
        <begin position="263"/>
        <end position="390"/>
    </location>
</feature>
<evidence type="ECO:0000256" key="9">
    <source>
        <dbReference type="ARBA" id="ARBA00023679"/>
    </source>
</evidence>
<dbReference type="EMBL" id="MCGR01000025">
    <property type="protein sequence ID" value="ORY80302.1"/>
    <property type="molecule type" value="Genomic_DNA"/>
</dbReference>
<dbReference type="GO" id="GO:0005829">
    <property type="term" value="C:cytosol"/>
    <property type="evidence" value="ECO:0007669"/>
    <property type="project" value="TreeGrafter"/>
</dbReference>
<comment type="catalytic activity">
    <reaction evidence="9">
        <text>a 5'-end NAD(+)-phospho-ribonucleoside in mRNA + H2O = a 5'-end phospho-adenosine-phospho-ribonucleoside in mRNA + beta-nicotinamide D-ribonucleotide + 2 H(+)</text>
        <dbReference type="Rhea" id="RHEA:60876"/>
        <dbReference type="Rhea" id="RHEA-COMP:15698"/>
        <dbReference type="Rhea" id="RHEA-COMP:15719"/>
        <dbReference type="ChEBI" id="CHEBI:14649"/>
        <dbReference type="ChEBI" id="CHEBI:15377"/>
        <dbReference type="ChEBI" id="CHEBI:15378"/>
        <dbReference type="ChEBI" id="CHEBI:144029"/>
        <dbReference type="ChEBI" id="CHEBI:144051"/>
    </reaction>
    <physiologicalReaction direction="left-to-right" evidence="9">
        <dbReference type="Rhea" id="RHEA:60877"/>
    </physiologicalReaction>
</comment>
<reference evidence="12 13" key="1">
    <citation type="submission" date="2016-07" db="EMBL/GenBank/DDBJ databases">
        <title>Pervasive Adenine N6-methylation of Active Genes in Fungi.</title>
        <authorList>
            <consortium name="DOE Joint Genome Institute"/>
            <person name="Mondo S.J."/>
            <person name="Dannebaum R.O."/>
            <person name="Kuo R.C."/>
            <person name="Labutti K."/>
            <person name="Haridas S."/>
            <person name="Kuo A."/>
            <person name="Salamov A."/>
            <person name="Ahrendt S.R."/>
            <person name="Lipzen A."/>
            <person name="Sullivan W."/>
            <person name="Andreopoulos W.B."/>
            <person name="Clum A."/>
            <person name="Lindquist E."/>
            <person name="Daum C."/>
            <person name="Ramamoorthy G.K."/>
            <person name="Gryganskyi A."/>
            <person name="Culley D."/>
            <person name="Magnuson J.K."/>
            <person name="James T.Y."/>
            <person name="O'Malley M.A."/>
            <person name="Stajich J.E."/>
            <person name="Spatafora J.W."/>
            <person name="Visel A."/>
            <person name="Grigoriev I.V."/>
        </authorList>
    </citation>
    <scope>NUCLEOTIDE SEQUENCE [LARGE SCALE GENOMIC DNA]</scope>
    <source>
        <strain evidence="12 13">62-1032</strain>
    </source>
</reference>
<evidence type="ECO:0000256" key="1">
    <source>
        <dbReference type="ARBA" id="ARBA00001946"/>
    </source>
</evidence>
<keyword evidence="7" id="KW-0460">Magnesium</keyword>
<dbReference type="InterPro" id="IPR000086">
    <property type="entry name" value="NUDIX_hydrolase_dom"/>
</dbReference>
<evidence type="ECO:0000259" key="11">
    <source>
        <dbReference type="PROSITE" id="PS51462"/>
    </source>
</evidence>
<accession>A0A1Y2F8Q6</accession>
<dbReference type="PROSITE" id="PS51462">
    <property type="entry name" value="NUDIX"/>
    <property type="match status" value="1"/>
</dbReference>
<dbReference type="PANTHER" id="PTHR42904:SF6">
    <property type="entry name" value="NAD-CAPPED RNA HYDROLASE NUDT12"/>
    <property type="match status" value="1"/>
</dbReference>
<dbReference type="GO" id="GO:0006742">
    <property type="term" value="P:NADP+ catabolic process"/>
    <property type="evidence" value="ECO:0007669"/>
    <property type="project" value="TreeGrafter"/>
</dbReference>
<evidence type="ECO:0000313" key="12">
    <source>
        <dbReference type="EMBL" id="ORY80302.1"/>
    </source>
</evidence>
<keyword evidence="8" id="KW-0520">NAD</keyword>
<dbReference type="Pfam" id="PF00293">
    <property type="entry name" value="NUDIX"/>
    <property type="match status" value="1"/>
</dbReference>
<dbReference type="Gene3D" id="3.90.79.20">
    <property type="match status" value="1"/>
</dbReference>
<dbReference type="AlphaFoldDB" id="A0A1Y2F8Q6"/>
<proteinExistence type="inferred from homology"/>
<evidence type="ECO:0000256" key="3">
    <source>
        <dbReference type="ARBA" id="ARBA00009595"/>
    </source>
</evidence>
<keyword evidence="5" id="KW-0479">Metal-binding</keyword>